<dbReference type="Proteomes" id="UP000321181">
    <property type="component" value="Unassembled WGS sequence"/>
</dbReference>
<keyword evidence="3" id="KW-1185">Reference proteome</keyword>
<keyword evidence="1" id="KW-1133">Transmembrane helix</keyword>
<dbReference type="Gene3D" id="1.25.40.10">
    <property type="entry name" value="Tetratricopeptide repeat domain"/>
    <property type="match status" value="1"/>
</dbReference>
<gene>
    <name evidence="2" type="ORF">CAE01nite_33420</name>
</gene>
<feature type="transmembrane region" description="Helical" evidence="1">
    <location>
        <begin position="39"/>
        <end position="61"/>
    </location>
</feature>
<evidence type="ECO:0000256" key="1">
    <source>
        <dbReference type="SAM" id="Phobius"/>
    </source>
</evidence>
<comment type="caution">
    <text evidence="2">The sequence shown here is derived from an EMBL/GenBank/DDBJ whole genome shotgun (WGS) entry which is preliminary data.</text>
</comment>
<keyword evidence="1" id="KW-0472">Membrane</keyword>
<accession>A0A512DGJ9</accession>
<dbReference type="OrthoDB" id="4485518at2"/>
<evidence type="ECO:0000313" key="2">
    <source>
        <dbReference type="EMBL" id="GEO35617.1"/>
    </source>
</evidence>
<dbReference type="RefSeq" id="WP_146906648.1">
    <property type="nucleotide sequence ID" value="NZ_BAAARM010000006.1"/>
</dbReference>
<dbReference type="InterPro" id="IPR011990">
    <property type="entry name" value="TPR-like_helical_dom_sf"/>
</dbReference>
<evidence type="ECO:0000313" key="3">
    <source>
        <dbReference type="Proteomes" id="UP000321181"/>
    </source>
</evidence>
<dbReference type="AlphaFoldDB" id="A0A512DGJ9"/>
<organism evidence="2 3">
    <name type="scientific">Cellulomonas aerilata</name>
    <dbReference type="NCBI Taxonomy" id="515326"/>
    <lineage>
        <taxon>Bacteria</taxon>
        <taxon>Bacillati</taxon>
        <taxon>Actinomycetota</taxon>
        <taxon>Actinomycetes</taxon>
        <taxon>Micrococcales</taxon>
        <taxon>Cellulomonadaceae</taxon>
        <taxon>Cellulomonas</taxon>
    </lineage>
</organism>
<protein>
    <submittedName>
        <fullName evidence="2">Uncharacterized protein</fullName>
    </submittedName>
</protein>
<name>A0A512DGJ9_9CELL</name>
<sequence>MRIRSVLGAVALTALLTIYVVVVASRGVALIRTGEPVGVVLGLGVLVLPLLAVALVAREWVLAVAVQRMADELAAAGQLPVDELPRSPSGRIDRAAAREAFETARLDAEAHPGDWAARYRLGFAYDAAGDRRRARASLRLAAKLRRDGHRGV</sequence>
<dbReference type="EMBL" id="BJYY01000021">
    <property type="protein sequence ID" value="GEO35617.1"/>
    <property type="molecule type" value="Genomic_DNA"/>
</dbReference>
<proteinExistence type="predicted"/>
<reference evidence="2 3" key="1">
    <citation type="submission" date="2019-07" db="EMBL/GenBank/DDBJ databases">
        <title>Whole genome shotgun sequence of Cellulomonas aerilata NBRC 106308.</title>
        <authorList>
            <person name="Hosoyama A."/>
            <person name="Uohara A."/>
            <person name="Ohji S."/>
            <person name="Ichikawa N."/>
        </authorList>
    </citation>
    <scope>NUCLEOTIDE SEQUENCE [LARGE SCALE GENOMIC DNA]</scope>
    <source>
        <strain evidence="2 3">NBRC 106308</strain>
    </source>
</reference>
<keyword evidence="1" id="KW-0812">Transmembrane</keyword>